<organism evidence="2 3">
    <name type="scientific">Suillus subaureus</name>
    <dbReference type="NCBI Taxonomy" id="48587"/>
    <lineage>
        <taxon>Eukaryota</taxon>
        <taxon>Fungi</taxon>
        <taxon>Dikarya</taxon>
        <taxon>Basidiomycota</taxon>
        <taxon>Agaricomycotina</taxon>
        <taxon>Agaricomycetes</taxon>
        <taxon>Agaricomycetidae</taxon>
        <taxon>Boletales</taxon>
        <taxon>Suillineae</taxon>
        <taxon>Suillaceae</taxon>
        <taxon>Suillus</taxon>
    </lineage>
</organism>
<accession>A0A9P7EE91</accession>
<comment type="caution">
    <text evidence="2">The sequence shown here is derived from an EMBL/GenBank/DDBJ whole genome shotgun (WGS) entry which is preliminary data.</text>
</comment>
<keyword evidence="3" id="KW-1185">Reference proteome</keyword>
<gene>
    <name evidence="2" type="ORF">BJ212DRAFT_1298680</name>
</gene>
<evidence type="ECO:0000313" key="2">
    <source>
        <dbReference type="EMBL" id="KAG1818610.1"/>
    </source>
</evidence>
<dbReference type="GeneID" id="64626753"/>
<feature type="compositionally biased region" description="Acidic residues" evidence="1">
    <location>
        <begin position="19"/>
        <end position="34"/>
    </location>
</feature>
<evidence type="ECO:0000313" key="3">
    <source>
        <dbReference type="Proteomes" id="UP000807769"/>
    </source>
</evidence>
<protein>
    <submittedName>
        <fullName evidence="2">Uncharacterized protein</fullName>
    </submittedName>
</protein>
<dbReference type="EMBL" id="JABBWG010000011">
    <property type="protein sequence ID" value="KAG1818610.1"/>
    <property type="molecule type" value="Genomic_DNA"/>
</dbReference>
<feature type="region of interest" description="Disordered" evidence="1">
    <location>
        <begin position="1"/>
        <end position="34"/>
    </location>
</feature>
<dbReference type="OrthoDB" id="2620490at2759"/>
<dbReference type="AlphaFoldDB" id="A0A9P7EE91"/>
<evidence type="ECO:0000256" key="1">
    <source>
        <dbReference type="SAM" id="MobiDB-lite"/>
    </source>
</evidence>
<proteinExistence type="predicted"/>
<sequence>MDLGDSWRSVGPSGSDGGDQMEDESQPPDDMEMEESGCIAATVSNLSCVDVLHCVYCTDVGSHIWACIGLEMPCDIMICVATTEFKHGCVDATHNPLTRSPLMTKDTFMCPQCYRSKDMAIPYMVHCYTIQSRFLMHNPALFLDDFRWVTDQNNHCNILVFINTYTDMSMGNLVALGGTNNSVSITPWEMLENYIGDHFQRASQVIRTINTSHGDKPFMHGLVLCSCGPTGQISNSVTLLKKMVE</sequence>
<dbReference type="RefSeq" id="XP_041194482.1">
    <property type="nucleotide sequence ID" value="XM_041332736.1"/>
</dbReference>
<reference evidence="2" key="1">
    <citation type="journal article" date="2020" name="New Phytol.">
        <title>Comparative genomics reveals dynamic genome evolution in host specialist ectomycorrhizal fungi.</title>
        <authorList>
            <person name="Lofgren L.A."/>
            <person name="Nguyen N.H."/>
            <person name="Vilgalys R."/>
            <person name="Ruytinx J."/>
            <person name="Liao H.L."/>
            <person name="Branco S."/>
            <person name="Kuo A."/>
            <person name="LaButti K."/>
            <person name="Lipzen A."/>
            <person name="Andreopoulos W."/>
            <person name="Pangilinan J."/>
            <person name="Riley R."/>
            <person name="Hundley H."/>
            <person name="Na H."/>
            <person name="Barry K."/>
            <person name="Grigoriev I.V."/>
            <person name="Stajich J.E."/>
            <person name="Kennedy P.G."/>
        </authorList>
    </citation>
    <scope>NUCLEOTIDE SEQUENCE</scope>
    <source>
        <strain evidence="2">MN1</strain>
    </source>
</reference>
<name>A0A9P7EE91_9AGAM</name>
<dbReference type="Proteomes" id="UP000807769">
    <property type="component" value="Unassembled WGS sequence"/>
</dbReference>